<dbReference type="Gene3D" id="1.10.238.10">
    <property type="entry name" value="EF-hand"/>
    <property type="match status" value="2"/>
</dbReference>
<dbReference type="Proteomes" id="UP000233020">
    <property type="component" value="Unplaced"/>
</dbReference>
<gene>
    <name evidence="3" type="primary">EFCAB13</name>
</gene>
<evidence type="ECO:0000256" key="1">
    <source>
        <dbReference type="ARBA" id="ARBA00022737"/>
    </source>
</evidence>
<organism evidence="3 4">
    <name type="scientific">Aotus nancymaae</name>
    <name type="common">Ma's night monkey</name>
    <dbReference type="NCBI Taxonomy" id="37293"/>
    <lineage>
        <taxon>Eukaryota</taxon>
        <taxon>Metazoa</taxon>
        <taxon>Chordata</taxon>
        <taxon>Craniata</taxon>
        <taxon>Vertebrata</taxon>
        <taxon>Euteleostomi</taxon>
        <taxon>Mammalia</taxon>
        <taxon>Eutheria</taxon>
        <taxon>Euarchontoglires</taxon>
        <taxon>Primates</taxon>
        <taxon>Haplorrhini</taxon>
        <taxon>Platyrrhini</taxon>
        <taxon>Aotidae</taxon>
        <taxon>Aotus</taxon>
    </lineage>
</organism>
<proteinExistence type="predicted"/>
<dbReference type="AlphaFoldDB" id="A0A2K5BZ94"/>
<evidence type="ECO:0000313" key="4">
    <source>
        <dbReference type="Proteomes" id="UP000233020"/>
    </source>
</evidence>
<dbReference type="STRING" id="37293.ENSANAP00000001767"/>
<protein>
    <submittedName>
        <fullName evidence="3">EF-hand calcium binding domain 13</fullName>
    </submittedName>
</protein>
<dbReference type="SUPFAM" id="SSF47473">
    <property type="entry name" value="EF-hand"/>
    <property type="match status" value="3"/>
</dbReference>
<keyword evidence="4" id="KW-1185">Reference proteome</keyword>
<reference evidence="3" key="1">
    <citation type="submission" date="2025-08" db="UniProtKB">
        <authorList>
            <consortium name="Ensembl"/>
        </authorList>
    </citation>
    <scope>IDENTIFICATION</scope>
</reference>
<reference evidence="3" key="2">
    <citation type="submission" date="2025-09" db="UniProtKB">
        <authorList>
            <consortium name="Ensembl"/>
        </authorList>
    </citation>
    <scope>IDENTIFICATION</scope>
</reference>
<evidence type="ECO:0000313" key="3">
    <source>
        <dbReference type="Ensembl" id="ENSANAP00000001767.1"/>
    </source>
</evidence>
<accession>A0A2K5BZ94</accession>
<keyword evidence="2" id="KW-0106">Calcium</keyword>
<sequence length="650" mass="73169">DLLDDGSNSFATDLPSGTIDHKKYTRFSKTIEKKISREIRSLSPEYKKMFETSIFLCGEEKSSDLAEEKEVRRKSLQVQQHSKRTEVNKNLEIFLLFSSRNSKLCLHLPMSLHMIVLPVSAIGTKSAPFPRKAADSHGIIICFFAAFQDALKIFCRIKGGRVLIDEAFAVLDSMDIPINPEIFEEVIKHTYIDNNHKVDIGDIIFILNELQEQYEEVSIIEGSTLDEITSDKKLSSVAGCYLQCKKKNSLSSKLLEPSISKNHQYSSKIMEETDGLESKRSKHAWEIRKFLGGVGSSNVGVQKPYSKNGINFKKTFREGASLTKSLDKSSISSIPKLQKSAVRNCSSLLKQVSSMEKTALNALDNFPEAVSEPQENYFAAEGLQSILPSVGITLLDKEFQKIVTDTTRNENGMMKLDDFISALAKEQSVPGCNVLPGVIKAIDKIKDKNVDYEDLNTCLRNFGIYLSKPEFKKITELTEAGETEKVNLKEFIDTMMSNTECFSEKLLLPDAIEALDNLRKETMRVSDLWNTLSSLNTNLKKDEFPDALKVVTVDEGDKVQFEEFAKVVKNMRDATRLRELQEVVLAADLLGGDMITGKNLEDFLRNIGIKSPKEEVEKILQSDFVSEDNMVNIKDCMKALRDTQKISNYI</sequence>
<dbReference type="GeneTree" id="ENSGT00390000004027"/>
<keyword evidence="1" id="KW-0677">Repeat</keyword>
<name>A0A2K5BZ94_AOTNA</name>
<dbReference type="PANTHER" id="PTHR22656:SF1">
    <property type="entry name" value="EF-HAND CALCIUM-BINDING DOMAIN-CONTAINING PROTEIN 13"/>
    <property type="match status" value="1"/>
</dbReference>
<dbReference type="OMA" id="HKACKIF"/>
<dbReference type="InterPro" id="IPR011992">
    <property type="entry name" value="EF-hand-dom_pair"/>
</dbReference>
<dbReference type="Ensembl" id="ENSANAT00000015917.1">
    <property type="protein sequence ID" value="ENSANAP00000001767.1"/>
    <property type="gene ID" value="ENSANAG00000014917.1"/>
</dbReference>
<dbReference type="PANTHER" id="PTHR22656">
    <property type="entry name" value="EF-HAND CALCIUM-BINDING DOMAIN-CONTAINING PROTEIN 13"/>
    <property type="match status" value="1"/>
</dbReference>
<evidence type="ECO:0000256" key="2">
    <source>
        <dbReference type="ARBA" id="ARBA00022837"/>
    </source>
</evidence>